<dbReference type="InterPro" id="IPR037185">
    <property type="entry name" value="EmrE-like"/>
</dbReference>
<feature type="transmembrane region" description="Helical" evidence="1">
    <location>
        <begin position="30"/>
        <end position="54"/>
    </location>
</feature>
<evidence type="ECO:0000259" key="2">
    <source>
        <dbReference type="Pfam" id="PF00892"/>
    </source>
</evidence>
<dbReference type="KEGG" id="app:CAP2UW1_1427"/>
<dbReference type="Pfam" id="PF00892">
    <property type="entry name" value="EamA"/>
    <property type="match status" value="1"/>
</dbReference>
<dbReference type="STRING" id="522306.CAP2UW1_1427"/>
<reference evidence="3" key="2">
    <citation type="submission" date="2009-09" db="EMBL/GenBank/DDBJ databases">
        <title>Complete sequence of chromosome of Candidatus Accumulibacter phosphatis clade IIA str. UW-1.</title>
        <authorList>
            <consortium name="US DOE Joint Genome Institute"/>
            <person name="Martin H.G."/>
            <person name="Ivanova N."/>
            <person name="Kunin V."/>
            <person name="Warnecke F."/>
            <person name="Barry K."/>
            <person name="He S."/>
            <person name="Salamov A."/>
            <person name="Szeto E."/>
            <person name="Dalin E."/>
            <person name="Pangilinan J.L."/>
            <person name="Lapidus A."/>
            <person name="Lowry S."/>
            <person name="Kyrpides N.C."/>
            <person name="McMahon K.D."/>
            <person name="Hugenholtz P."/>
        </authorList>
    </citation>
    <scope>NUCLEOTIDE SEQUENCE [LARGE SCALE GENOMIC DNA]</scope>
    <source>
        <strain evidence="3">UW-1</strain>
    </source>
</reference>
<reference evidence="3" key="1">
    <citation type="submission" date="2009-08" db="EMBL/GenBank/DDBJ databases">
        <authorList>
            <consortium name="US DOE Joint Genome Institute"/>
            <person name="Lucas S."/>
            <person name="Copeland A."/>
            <person name="Lapidus A."/>
            <person name="Glavina del Rio T."/>
            <person name="Dalin E."/>
            <person name="Tice H."/>
            <person name="Bruce D."/>
            <person name="Barry K."/>
            <person name="Pitluck S."/>
            <person name="Lowry S."/>
            <person name="Larimer F."/>
            <person name="Land M."/>
            <person name="Hauser L."/>
            <person name="Kyrpides N."/>
            <person name="Ivanova N."/>
            <person name="McMahon K.D."/>
            <person name="Hugenholtz P."/>
        </authorList>
    </citation>
    <scope>NUCLEOTIDE SEQUENCE</scope>
    <source>
        <strain evidence="3">UW-1</strain>
    </source>
</reference>
<dbReference type="Gene3D" id="1.10.3730.20">
    <property type="match status" value="1"/>
</dbReference>
<feature type="domain" description="EamA" evidence="2">
    <location>
        <begin position="39"/>
        <end position="108"/>
    </location>
</feature>
<keyword evidence="1" id="KW-1133">Transmembrane helix</keyword>
<accession>C7RT08</accession>
<sequence>MLMAYSLMLASGQILFKMAAEDARERGGSFVVALFLQPRFILALALYGALTLLWTWILSKVPLSRAYPFVALAFVVTPILANWLLGERISGSVMVGTALVMAGLMVVVYGQ</sequence>
<protein>
    <recommendedName>
        <fullName evidence="2">EamA domain-containing protein</fullName>
    </recommendedName>
</protein>
<dbReference type="GO" id="GO:0016020">
    <property type="term" value="C:membrane"/>
    <property type="evidence" value="ECO:0007669"/>
    <property type="project" value="InterPro"/>
</dbReference>
<dbReference type="HOGENOM" id="CLU_131462_5_0_4"/>
<dbReference type="AlphaFoldDB" id="C7RT08"/>
<organism evidence="3">
    <name type="scientific">Accumulibacter regalis</name>
    <dbReference type="NCBI Taxonomy" id="522306"/>
    <lineage>
        <taxon>Bacteria</taxon>
        <taxon>Pseudomonadati</taxon>
        <taxon>Pseudomonadota</taxon>
        <taxon>Betaproteobacteria</taxon>
        <taxon>Candidatus Accumulibacter</taxon>
    </lineage>
</organism>
<keyword evidence="1" id="KW-0812">Transmembrane</keyword>
<proteinExistence type="predicted"/>
<dbReference type="OrthoDB" id="7210375at2"/>
<dbReference type="EMBL" id="CP001715">
    <property type="protein sequence ID" value="ACV34751.1"/>
    <property type="molecule type" value="Genomic_DNA"/>
</dbReference>
<name>C7RT08_ACCRE</name>
<feature type="transmembrane region" description="Helical" evidence="1">
    <location>
        <begin position="66"/>
        <end position="85"/>
    </location>
</feature>
<feature type="transmembrane region" description="Helical" evidence="1">
    <location>
        <begin position="91"/>
        <end position="110"/>
    </location>
</feature>
<gene>
    <name evidence="3" type="ordered locus">CAP2UW1_1427</name>
</gene>
<evidence type="ECO:0000313" key="3">
    <source>
        <dbReference type="EMBL" id="ACV34751.1"/>
    </source>
</evidence>
<keyword evidence="1" id="KW-0472">Membrane</keyword>
<dbReference type="InterPro" id="IPR000620">
    <property type="entry name" value="EamA_dom"/>
</dbReference>
<dbReference type="SUPFAM" id="SSF103481">
    <property type="entry name" value="Multidrug resistance efflux transporter EmrE"/>
    <property type="match status" value="1"/>
</dbReference>
<dbReference type="eggNOG" id="COG2076">
    <property type="taxonomic scope" value="Bacteria"/>
</dbReference>
<evidence type="ECO:0000256" key="1">
    <source>
        <dbReference type="SAM" id="Phobius"/>
    </source>
</evidence>